<organism evidence="2 3">
    <name type="scientific">Strongylus vulgaris</name>
    <name type="common">Blood worm</name>
    <dbReference type="NCBI Taxonomy" id="40348"/>
    <lineage>
        <taxon>Eukaryota</taxon>
        <taxon>Metazoa</taxon>
        <taxon>Ecdysozoa</taxon>
        <taxon>Nematoda</taxon>
        <taxon>Chromadorea</taxon>
        <taxon>Rhabditida</taxon>
        <taxon>Rhabditina</taxon>
        <taxon>Rhabditomorpha</taxon>
        <taxon>Strongyloidea</taxon>
        <taxon>Strongylidae</taxon>
        <taxon>Strongylus</taxon>
    </lineage>
</organism>
<reference evidence="2 3" key="1">
    <citation type="submission" date="2018-11" db="EMBL/GenBank/DDBJ databases">
        <authorList>
            <consortium name="Pathogen Informatics"/>
        </authorList>
    </citation>
    <scope>NUCLEOTIDE SEQUENCE [LARGE SCALE GENOMIC DNA]</scope>
</reference>
<sequence>MQATTVKPELIPTLYPPSLVKNAVVKRKIAALNTNVREHESHEDIHKLHSRLFKKTGAPEVTAIITTSTPPKLLVFKKPTQMESEVASKLTELTKYLPTSAKDELKMLREIPDLEEISNSGADQGAGGTFGPEETSPKLVDFGKGNGD</sequence>
<name>A0A3P7LQP2_STRVU</name>
<dbReference type="Proteomes" id="UP000270094">
    <property type="component" value="Unassembled WGS sequence"/>
</dbReference>
<gene>
    <name evidence="2" type="ORF">SVUK_LOCUS19703</name>
</gene>
<feature type="region of interest" description="Disordered" evidence="1">
    <location>
        <begin position="115"/>
        <end position="148"/>
    </location>
</feature>
<dbReference type="EMBL" id="UYYB01132419">
    <property type="protein sequence ID" value="VDM84705.1"/>
    <property type="molecule type" value="Genomic_DNA"/>
</dbReference>
<protein>
    <submittedName>
        <fullName evidence="2">Uncharacterized protein</fullName>
    </submittedName>
</protein>
<evidence type="ECO:0000313" key="2">
    <source>
        <dbReference type="EMBL" id="VDM84705.1"/>
    </source>
</evidence>
<keyword evidence="3" id="KW-1185">Reference proteome</keyword>
<dbReference type="AlphaFoldDB" id="A0A3P7LQP2"/>
<accession>A0A3P7LQP2</accession>
<evidence type="ECO:0000256" key="1">
    <source>
        <dbReference type="SAM" id="MobiDB-lite"/>
    </source>
</evidence>
<evidence type="ECO:0000313" key="3">
    <source>
        <dbReference type="Proteomes" id="UP000270094"/>
    </source>
</evidence>
<proteinExistence type="predicted"/>